<name>A0AAV4QSU4_CAEEX</name>
<proteinExistence type="predicted"/>
<comment type="caution">
    <text evidence="1">The sequence shown here is derived from an EMBL/GenBank/DDBJ whole genome shotgun (WGS) entry which is preliminary data.</text>
</comment>
<accession>A0AAV4QSU4</accession>
<keyword evidence="2" id="KW-1185">Reference proteome</keyword>
<dbReference type="Proteomes" id="UP001054945">
    <property type="component" value="Unassembled WGS sequence"/>
</dbReference>
<sequence>MRKSTSICHLFQLASFQTNIFHRGSTWEITLDRANHPKIHSPNIESLSIGNWDTVVSGLATTPIIPVLQNCTNLICKAKFFSLRGYHQECLGFHYQE</sequence>
<dbReference type="AlphaFoldDB" id="A0AAV4QSU4"/>
<evidence type="ECO:0000313" key="1">
    <source>
        <dbReference type="EMBL" id="GIY11172.1"/>
    </source>
</evidence>
<protein>
    <submittedName>
        <fullName evidence="1">Uncharacterized protein</fullName>
    </submittedName>
</protein>
<reference evidence="1 2" key="1">
    <citation type="submission" date="2021-06" db="EMBL/GenBank/DDBJ databases">
        <title>Caerostris extrusa draft genome.</title>
        <authorList>
            <person name="Kono N."/>
            <person name="Arakawa K."/>
        </authorList>
    </citation>
    <scope>NUCLEOTIDE SEQUENCE [LARGE SCALE GENOMIC DNA]</scope>
</reference>
<organism evidence="1 2">
    <name type="scientific">Caerostris extrusa</name>
    <name type="common">Bark spider</name>
    <name type="synonym">Caerostris bankana</name>
    <dbReference type="NCBI Taxonomy" id="172846"/>
    <lineage>
        <taxon>Eukaryota</taxon>
        <taxon>Metazoa</taxon>
        <taxon>Ecdysozoa</taxon>
        <taxon>Arthropoda</taxon>
        <taxon>Chelicerata</taxon>
        <taxon>Arachnida</taxon>
        <taxon>Araneae</taxon>
        <taxon>Araneomorphae</taxon>
        <taxon>Entelegynae</taxon>
        <taxon>Araneoidea</taxon>
        <taxon>Araneidae</taxon>
        <taxon>Caerostris</taxon>
    </lineage>
</organism>
<gene>
    <name evidence="1" type="ORF">CEXT_399401</name>
</gene>
<evidence type="ECO:0000313" key="2">
    <source>
        <dbReference type="Proteomes" id="UP001054945"/>
    </source>
</evidence>
<dbReference type="EMBL" id="BPLR01006615">
    <property type="protein sequence ID" value="GIY11172.1"/>
    <property type="molecule type" value="Genomic_DNA"/>
</dbReference>